<proteinExistence type="predicted"/>
<dbReference type="OrthoDB" id="1939300at2759"/>
<feature type="region of interest" description="Disordered" evidence="1">
    <location>
        <begin position="314"/>
        <end position="347"/>
    </location>
</feature>
<dbReference type="PANTHER" id="PTHR31286:SF180">
    <property type="entry name" value="OS10G0362600 PROTEIN"/>
    <property type="match status" value="1"/>
</dbReference>
<dbReference type="Proteomes" id="UP000631114">
    <property type="component" value="Unassembled WGS sequence"/>
</dbReference>
<dbReference type="PANTHER" id="PTHR31286">
    <property type="entry name" value="GLYCINE-RICH CELL WALL STRUCTURAL PROTEIN 1.8-LIKE"/>
    <property type="match status" value="1"/>
</dbReference>
<comment type="caution">
    <text evidence="2">The sequence shown here is derived from an EMBL/GenBank/DDBJ whole genome shotgun (WGS) entry which is preliminary data.</text>
</comment>
<feature type="compositionally biased region" description="Basic residues" evidence="1">
    <location>
        <begin position="321"/>
        <end position="330"/>
    </location>
</feature>
<dbReference type="AlphaFoldDB" id="A0A835HFE2"/>
<evidence type="ECO:0000256" key="1">
    <source>
        <dbReference type="SAM" id="MobiDB-lite"/>
    </source>
</evidence>
<evidence type="ECO:0008006" key="4">
    <source>
        <dbReference type="Google" id="ProtNLM"/>
    </source>
</evidence>
<evidence type="ECO:0000313" key="2">
    <source>
        <dbReference type="EMBL" id="KAF9599585.1"/>
    </source>
</evidence>
<evidence type="ECO:0000313" key="3">
    <source>
        <dbReference type="Proteomes" id="UP000631114"/>
    </source>
</evidence>
<dbReference type="InterPro" id="IPR040256">
    <property type="entry name" value="At4g02000-like"/>
</dbReference>
<feature type="region of interest" description="Disordered" evidence="1">
    <location>
        <begin position="221"/>
        <end position="249"/>
    </location>
</feature>
<feature type="region of interest" description="Disordered" evidence="1">
    <location>
        <begin position="104"/>
        <end position="126"/>
    </location>
</feature>
<keyword evidence="3" id="KW-1185">Reference proteome</keyword>
<name>A0A835HFE2_9MAGN</name>
<protein>
    <recommendedName>
        <fullName evidence="4">Zinc knuckle CX2CX4HX4C domain-containing protein</fullName>
    </recommendedName>
</protein>
<organism evidence="2 3">
    <name type="scientific">Coptis chinensis</name>
    <dbReference type="NCBI Taxonomy" id="261450"/>
    <lineage>
        <taxon>Eukaryota</taxon>
        <taxon>Viridiplantae</taxon>
        <taxon>Streptophyta</taxon>
        <taxon>Embryophyta</taxon>
        <taxon>Tracheophyta</taxon>
        <taxon>Spermatophyta</taxon>
        <taxon>Magnoliopsida</taxon>
        <taxon>Ranunculales</taxon>
        <taxon>Ranunculaceae</taxon>
        <taxon>Coptidoideae</taxon>
        <taxon>Coptis</taxon>
    </lineage>
</organism>
<gene>
    <name evidence="2" type="ORF">IFM89_001081</name>
</gene>
<reference evidence="2 3" key="1">
    <citation type="submission" date="2020-10" db="EMBL/GenBank/DDBJ databases">
        <title>The Coptis chinensis genome and diversification of protoberbering-type alkaloids.</title>
        <authorList>
            <person name="Wang B."/>
            <person name="Shu S."/>
            <person name="Song C."/>
            <person name="Liu Y."/>
        </authorList>
    </citation>
    <scope>NUCLEOTIDE SEQUENCE [LARGE SCALE GENOMIC DNA]</scope>
    <source>
        <strain evidence="2">HL-2020</strain>
        <tissue evidence="2">Leaf</tissue>
    </source>
</reference>
<sequence length="423" mass="47783">MDDATARRTRISYARICVVVDIEFKFPSFILSKIGEGDIVDIGLDYEWVPDLCTSCKIFGHFDSKCIKNKEVSENPVIQPQMARTQVQNKPRKQHMRWTPKKNTLTGQTSCLRDKNGTTVTNDGQTEDTPVIITEEVGQTQERTYREVTEALEPTVRGSQVVVHSEVQASNRFAVLMPAEDEGVQESETEIEKQNNMEIVPYVAAISRNEQELLQEDKFEEVRTEFEPSEVGPLNTEGEEGNSEDSKEKKVYSIKRGEIRQEDSYSVSEEEFEKAYFSDHLDAEEDSEVAGMLESPPINGISVKTKQLIETTGLSSQTGWHKAKRKSRNKAKGETKVRKDNNEEKEENAIGESINAIASTQHMPEFSAFNPFLLDSSILIPLQVWIPLTAFSLRFVLTNRCSGVRAKLGIETSITEICFMPPR</sequence>
<feature type="compositionally biased region" description="Basic and acidic residues" evidence="1">
    <location>
        <begin position="331"/>
        <end position="342"/>
    </location>
</feature>
<accession>A0A835HFE2</accession>
<dbReference type="EMBL" id="JADFTS010000006">
    <property type="protein sequence ID" value="KAF9599585.1"/>
    <property type="molecule type" value="Genomic_DNA"/>
</dbReference>